<name>A0A1I7AN48_9BACT</name>
<feature type="region of interest" description="Disordered" evidence="1">
    <location>
        <begin position="270"/>
        <end position="290"/>
    </location>
</feature>
<dbReference type="Pfam" id="PF13970">
    <property type="entry name" value="DUF4221"/>
    <property type="match status" value="1"/>
</dbReference>
<protein>
    <recommendedName>
        <fullName evidence="4">DUF4221 domain-containing protein</fullName>
    </recommendedName>
</protein>
<dbReference type="InterPro" id="IPR025316">
    <property type="entry name" value="DUF4221"/>
</dbReference>
<evidence type="ECO:0000313" key="2">
    <source>
        <dbReference type="EMBL" id="SFT76378.1"/>
    </source>
</evidence>
<gene>
    <name evidence="2" type="ORF">SAMN04489724_2091</name>
</gene>
<dbReference type="SUPFAM" id="SSF51004">
    <property type="entry name" value="C-terminal (heme d1) domain of cytochrome cd1-nitrite reductase"/>
    <property type="match status" value="1"/>
</dbReference>
<dbReference type="AlphaFoldDB" id="A0A1I7AN48"/>
<dbReference type="RefSeq" id="WP_091692593.1">
    <property type="nucleotide sequence ID" value="NZ_FPBF01000002.1"/>
</dbReference>
<proteinExistence type="predicted"/>
<feature type="compositionally biased region" description="Basic and acidic residues" evidence="1">
    <location>
        <begin position="270"/>
        <end position="288"/>
    </location>
</feature>
<evidence type="ECO:0000313" key="3">
    <source>
        <dbReference type="Proteomes" id="UP000199673"/>
    </source>
</evidence>
<sequence length="381" mass="43288">MKRLLIFSFLTISFFSCGEKGISKKSESDNILENLTYSVDTVVVDPGDELINLAMGLYFFDVSNDSKRLYQLTPNDQSVAVIDLDRLELIKKIKFEKEGPNGIGSFPADIKVLPGENFMFSTFQSAGVFDSQTSKIDDITLKAEQYPELGIEESQDMNFQINISENGDYLYSLPGGIMESNRDLVVIDKSNNTGKKFDIPALDNTGKFSIMFFKDGMAEISMEDYFMDEYQGDLYLSSSVTSDLYRYNFQQDSLQLFSFPITVSPKEKTELPKREVSSKKEQQEESQKVRSQISFKHLMWDESRKPFFRIASITLPSETPGSPAKISVFLYAFDTNMKLVGETLIDDLKSIPESAFFKDGKLYSYVNVEDELGFAVFTFDF</sequence>
<dbReference type="Gene3D" id="2.130.10.10">
    <property type="entry name" value="YVTN repeat-like/Quinoprotein amine dehydrogenase"/>
    <property type="match status" value="1"/>
</dbReference>
<evidence type="ECO:0000256" key="1">
    <source>
        <dbReference type="SAM" id="MobiDB-lite"/>
    </source>
</evidence>
<dbReference type="Proteomes" id="UP000199673">
    <property type="component" value="Unassembled WGS sequence"/>
</dbReference>
<accession>A0A1I7AN48</accession>
<dbReference type="STRING" id="305507.SAMN04489724_2091"/>
<dbReference type="EMBL" id="FPBF01000002">
    <property type="protein sequence ID" value="SFT76378.1"/>
    <property type="molecule type" value="Genomic_DNA"/>
</dbReference>
<reference evidence="3" key="1">
    <citation type="submission" date="2016-10" db="EMBL/GenBank/DDBJ databases">
        <authorList>
            <person name="Varghese N."/>
            <person name="Submissions S."/>
        </authorList>
    </citation>
    <scope>NUCLEOTIDE SEQUENCE [LARGE SCALE GENOMIC DNA]</scope>
    <source>
        <strain evidence="3">DSM 23445</strain>
    </source>
</reference>
<dbReference type="InterPro" id="IPR011048">
    <property type="entry name" value="Haem_d1_sf"/>
</dbReference>
<dbReference type="OrthoDB" id="833511at2"/>
<keyword evidence="3" id="KW-1185">Reference proteome</keyword>
<organism evidence="2 3">
    <name type="scientific">Algoriphagus locisalis</name>
    <dbReference type="NCBI Taxonomy" id="305507"/>
    <lineage>
        <taxon>Bacteria</taxon>
        <taxon>Pseudomonadati</taxon>
        <taxon>Bacteroidota</taxon>
        <taxon>Cytophagia</taxon>
        <taxon>Cytophagales</taxon>
        <taxon>Cyclobacteriaceae</taxon>
        <taxon>Algoriphagus</taxon>
    </lineage>
</organism>
<dbReference type="PROSITE" id="PS51257">
    <property type="entry name" value="PROKAR_LIPOPROTEIN"/>
    <property type="match status" value="1"/>
</dbReference>
<evidence type="ECO:0008006" key="4">
    <source>
        <dbReference type="Google" id="ProtNLM"/>
    </source>
</evidence>
<dbReference type="InterPro" id="IPR015943">
    <property type="entry name" value="WD40/YVTN_repeat-like_dom_sf"/>
</dbReference>